<dbReference type="AlphaFoldDB" id="A0A9P5XXG5"/>
<dbReference type="GO" id="GO:0020037">
    <property type="term" value="F:heme binding"/>
    <property type="evidence" value="ECO:0007669"/>
    <property type="project" value="InterPro"/>
</dbReference>
<dbReference type="GO" id="GO:0005506">
    <property type="term" value="F:iron ion binding"/>
    <property type="evidence" value="ECO:0007669"/>
    <property type="project" value="InterPro"/>
</dbReference>
<keyword evidence="8 10" id="KW-0503">Monooxygenase</keyword>
<dbReference type="EMBL" id="MU150342">
    <property type="protein sequence ID" value="KAF9458367.1"/>
    <property type="molecule type" value="Genomic_DNA"/>
</dbReference>
<keyword evidence="5 9" id="KW-0479">Metal-binding</keyword>
<feature type="binding site" description="axial binding residue" evidence="9">
    <location>
        <position position="439"/>
    </location>
    <ligand>
        <name>heme</name>
        <dbReference type="ChEBI" id="CHEBI:30413"/>
    </ligand>
    <ligandPart>
        <name>Fe</name>
        <dbReference type="ChEBI" id="CHEBI:18248"/>
    </ligandPart>
</feature>
<dbReference type="PANTHER" id="PTHR46300:SF7">
    <property type="entry name" value="P450, PUTATIVE (EUROFUNG)-RELATED"/>
    <property type="match status" value="1"/>
</dbReference>
<comment type="pathway">
    <text evidence="2">Secondary metabolite biosynthesis.</text>
</comment>
<dbReference type="Gene3D" id="1.10.630.10">
    <property type="entry name" value="Cytochrome P450"/>
    <property type="match status" value="1"/>
</dbReference>
<evidence type="ECO:0000256" key="10">
    <source>
        <dbReference type="RuleBase" id="RU000461"/>
    </source>
</evidence>
<evidence type="ECO:0000256" key="5">
    <source>
        <dbReference type="ARBA" id="ARBA00022723"/>
    </source>
</evidence>
<proteinExistence type="inferred from homology"/>
<name>A0A9P5XXG5_9AGAR</name>
<dbReference type="GO" id="GO:0004497">
    <property type="term" value="F:monooxygenase activity"/>
    <property type="evidence" value="ECO:0007669"/>
    <property type="project" value="UniProtKB-KW"/>
</dbReference>
<evidence type="ECO:0000256" key="7">
    <source>
        <dbReference type="ARBA" id="ARBA00023004"/>
    </source>
</evidence>
<dbReference type="PRINTS" id="PR00463">
    <property type="entry name" value="EP450I"/>
</dbReference>
<comment type="similarity">
    <text evidence="3 10">Belongs to the cytochrome P450 family.</text>
</comment>
<dbReference type="Proteomes" id="UP000807353">
    <property type="component" value="Unassembled WGS sequence"/>
</dbReference>
<keyword evidence="13" id="KW-1185">Reference proteome</keyword>
<comment type="caution">
    <text evidence="12">The sequence shown here is derived from an EMBL/GenBank/DDBJ whole genome shotgun (WGS) entry which is preliminary data.</text>
</comment>
<keyword evidence="4 9" id="KW-0349">Heme</keyword>
<dbReference type="PROSITE" id="PS00086">
    <property type="entry name" value="CYTOCHROME_P450"/>
    <property type="match status" value="1"/>
</dbReference>
<evidence type="ECO:0000256" key="11">
    <source>
        <dbReference type="SAM" id="SignalP"/>
    </source>
</evidence>
<feature type="chain" id="PRO_5040280218" evidence="11">
    <location>
        <begin position="23"/>
        <end position="511"/>
    </location>
</feature>
<evidence type="ECO:0000313" key="12">
    <source>
        <dbReference type="EMBL" id="KAF9458367.1"/>
    </source>
</evidence>
<dbReference type="InterPro" id="IPR050364">
    <property type="entry name" value="Cytochrome_P450_fung"/>
</dbReference>
<dbReference type="PANTHER" id="PTHR46300">
    <property type="entry name" value="P450, PUTATIVE (EUROFUNG)-RELATED-RELATED"/>
    <property type="match status" value="1"/>
</dbReference>
<organism evidence="12 13">
    <name type="scientific">Collybia nuda</name>
    <dbReference type="NCBI Taxonomy" id="64659"/>
    <lineage>
        <taxon>Eukaryota</taxon>
        <taxon>Fungi</taxon>
        <taxon>Dikarya</taxon>
        <taxon>Basidiomycota</taxon>
        <taxon>Agaricomycotina</taxon>
        <taxon>Agaricomycetes</taxon>
        <taxon>Agaricomycetidae</taxon>
        <taxon>Agaricales</taxon>
        <taxon>Tricholomatineae</taxon>
        <taxon>Clitocybaceae</taxon>
        <taxon>Collybia</taxon>
    </lineage>
</organism>
<evidence type="ECO:0000256" key="8">
    <source>
        <dbReference type="ARBA" id="ARBA00023033"/>
    </source>
</evidence>
<dbReference type="InterPro" id="IPR001128">
    <property type="entry name" value="Cyt_P450"/>
</dbReference>
<keyword evidence="7 9" id="KW-0408">Iron</keyword>
<reference evidence="12" key="1">
    <citation type="submission" date="2020-11" db="EMBL/GenBank/DDBJ databases">
        <authorList>
            <consortium name="DOE Joint Genome Institute"/>
            <person name="Ahrendt S."/>
            <person name="Riley R."/>
            <person name="Andreopoulos W."/>
            <person name="Labutti K."/>
            <person name="Pangilinan J."/>
            <person name="Ruiz-Duenas F.J."/>
            <person name="Barrasa J.M."/>
            <person name="Sanchez-Garcia M."/>
            <person name="Camarero S."/>
            <person name="Miyauchi S."/>
            <person name="Serrano A."/>
            <person name="Linde D."/>
            <person name="Babiker R."/>
            <person name="Drula E."/>
            <person name="Ayuso-Fernandez I."/>
            <person name="Pacheco R."/>
            <person name="Padilla G."/>
            <person name="Ferreira P."/>
            <person name="Barriuso J."/>
            <person name="Kellner H."/>
            <person name="Castanera R."/>
            <person name="Alfaro M."/>
            <person name="Ramirez L."/>
            <person name="Pisabarro A.G."/>
            <person name="Kuo A."/>
            <person name="Tritt A."/>
            <person name="Lipzen A."/>
            <person name="He G."/>
            <person name="Yan M."/>
            <person name="Ng V."/>
            <person name="Cullen D."/>
            <person name="Martin F."/>
            <person name="Rosso M.-N."/>
            <person name="Henrissat B."/>
            <person name="Hibbett D."/>
            <person name="Martinez A.T."/>
            <person name="Grigoriev I.V."/>
        </authorList>
    </citation>
    <scope>NUCLEOTIDE SEQUENCE</scope>
    <source>
        <strain evidence="12">CBS 247.69</strain>
    </source>
</reference>
<keyword evidence="11" id="KW-0732">Signal</keyword>
<evidence type="ECO:0000313" key="13">
    <source>
        <dbReference type="Proteomes" id="UP000807353"/>
    </source>
</evidence>
<accession>A0A9P5XXG5</accession>
<evidence type="ECO:0000256" key="9">
    <source>
        <dbReference type="PIRSR" id="PIRSR602401-1"/>
    </source>
</evidence>
<keyword evidence="6 10" id="KW-0560">Oxidoreductase</keyword>
<evidence type="ECO:0000256" key="3">
    <source>
        <dbReference type="ARBA" id="ARBA00010617"/>
    </source>
</evidence>
<evidence type="ECO:0000256" key="2">
    <source>
        <dbReference type="ARBA" id="ARBA00005179"/>
    </source>
</evidence>
<evidence type="ECO:0000256" key="1">
    <source>
        <dbReference type="ARBA" id="ARBA00001971"/>
    </source>
</evidence>
<dbReference type="GO" id="GO:0016705">
    <property type="term" value="F:oxidoreductase activity, acting on paired donors, with incorporation or reduction of molecular oxygen"/>
    <property type="evidence" value="ECO:0007669"/>
    <property type="project" value="InterPro"/>
</dbReference>
<dbReference type="InterPro" id="IPR017972">
    <property type="entry name" value="Cyt_P450_CS"/>
</dbReference>
<gene>
    <name evidence="12" type="ORF">BDZ94DRAFT_106025</name>
</gene>
<evidence type="ECO:0000256" key="4">
    <source>
        <dbReference type="ARBA" id="ARBA00022617"/>
    </source>
</evidence>
<dbReference type="Pfam" id="PF00067">
    <property type="entry name" value="p450"/>
    <property type="match status" value="1"/>
</dbReference>
<feature type="signal peptide" evidence="11">
    <location>
        <begin position="1"/>
        <end position="22"/>
    </location>
</feature>
<dbReference type="OrthoDB" id="2789670at2759"/>
<sequence>MNPHITLSFIAVVSLILWRVFRKRPGLPLPPGPKGYPIIGNFFDMPREFAWLEYDRWFKVYGDMVYFKVFGQGFLILGSLAKTTDILEKRSANYSDRPSMPMLLDLMNWDSNFAFIPYGSWWRRHRRTFHQHFHSGAVHKYHPIQLAEGYAFLRRLLVTPENFRHHIRHLFAAIIMDITYGIKVSDSDDPYVTTAEEALHGLSQAGIPGRFLVDVLPILKYVPSWMPGAGFKREAARWKKLSTDMAYKPFGHVKETILQGNVVPSVAASLIEALPDEDDARRVEEESISRNTAAVAYAGGADTTVAALQFFFLAMAMYPDVQQKAQAELDSVVGSNRLPDFYDRESLPYINAVVKETMRWQSVAPMATSHVCSSDDEYNGYLIPKGTIVLGCGWSILHDPEVYHSPEEYKPERWLKDGKLDPDVQNPSVVAFGYGRRVCPGRYLSDDSLYAMISLVLSVYNIKPPVDDRGKELHLEPAVTSGMIAGPAPFQARIKPRSSAAEALIRGQELE</sequence>
<dbReference type="CDD" id="cd11065">
    <property type="entry name" value="CYP64-like"/>
    <property type="match status" value="1"/>
</dbReference>
<comment type="cofactor">
    <cofactor evidence="1 9">
        <name>heme</name>
        <dbReference type="ChEBI" id="CHEBI:30413"/>
    </cofactor>
</comment>
<protein>
    <submittedName>
        <fullName evidence="12">Cytochrome P450</fullName>
    </submittedName>
</protein>
<dbReference type="SUPFAM" id="SSF48264">
    <property type="entry name" value="Cytochrome P450"/>
    <property type="match status" value="1"/>
</dbReference>
<evidence type="ECO:0000256" key="6">
    <source>
        <dbReference type="ARBA" id="ARBA00023002"/>
    </source>
</evidence>
<dbReference type="InterPro" id="IPR036396">
    <property type="entry name" value="Cyt_P450_sf"/>
</dbReference>
<dbReference type="InterPro" id="IPR002401">
    <property type="entry name" value="Cyt_P450_E_grp-I"/>
</dbReference>
<dbReference type="PRINTS" id="PR00385">
    <property type="entry name" value="P450"/>
</dbReference>